<protein>
    <recommendedName>
        <fullName evidence="1">Heterokaryon incompatibility domain-containing protein</fullName>
    </recommendedName>
</protein>
<dbReference type="InterPro" id="IPR010730">
    <property type="entry name" value="HET"/>
</dbReference>
<organism evidence="2 3">
    <name type="scientific">Alternaria tenuissima</name>
    <dbReference type="NCBI Taxonomy" id="119927"/>
    <lineage>
        <taxon>Eukaryota</taxon>
        <taxon>Fungi</taxon>
        <taxon>Dikarya</taxon>
        <taxon>Ascomycota</taxon>
        <taxon>Pezizomycotina</taxon>
        <taxon>Dothideomycetes</taxon>
        <taxon>Pleosporomycetidae</taxon>
        <taxon>Pleosporales</taxon>
        <taxon>Pleosporineae</taxon>
        <taxon>Pleosporaceae</taxon>
        <taxon>Alternaria</taxon>
        <taxon>Alternaria sect. Alternaria</taxon>
        <taxon>Alternaria alternata complex</taxon>
    </lineage>
</organism>
<proteinExistence type="predicted"/>
<dbReference type="Pfam" id="PF06985">
    <property type="entry name" value="HET"/>
    <property type="match status" value="1"/>
</dbReference>
<evidence type="ECO:0000313" key="2">
    <source>
        <dbReference type="EMBL" id="RYN58032.1"/>
    </source>
</evidence>
<accession>A0A4Q4MRJ5</accession>
<name>A0A4Q4MRJ5_9PLEO</name>
<evidence type="ECO:0000259" key="1">
    <source>
        <dbReference type="Pfam" id="PF06985"/>
    </source>
</evidence>
<reference evidence="3" key="1">
    <citation type="journal article" date="2019" name="bioRxiv">
        <title>Genomics, evolutionary history and diagnostics of the Alternaria alternata species group including apple and Asian pear pathotypes.</title>
        <authorList>
            <person name="Armitage A.D."/>
            <person name="Cockerton H.M."/>
            <person name="Sreenivasaprasad S."/>
            <person name="Woodhall J.W."/>
            <person name="Lane C.R."/>
            <person name="Harrison R.J."/>
            <person name="Clarkson J.P."/>
        </authorList>
    </citation>
    <scope>NUCLEOTIDE SEQUENCE [LARGE SCALE GENOMIC DNA]</scope>
    <source>
        <strain evidence="3">FERA 1082</strain>
    </source>
</reference>
<dbReference type="EMBL" id="PDXA01000005">
    <property type="protein sequence ID" value="RYN58032.1"/>
    <property type="molecule type" value="Genomic_DNA"/>
</dbReference>
<gene>
    <name evidence="2" type="ORF">AA0114_g2100</name>
</gene>
<evidence type="ECO:0000313" key="3">
    <source>
        <dbReference type="Proteomes" id="UP000292402"/>
    </source>
</evidence>
<sequence length="493" mass="55640">MERAVVSAPLDCQYVALSYVWGGLVFKTDSTSGILPTMLPRTIEDGIKATLLLGYRYLWVDAFCIKQDEAEDKHHQIQQMDLIYTSSVLTLIAAAGSDPSYGLPGVSNARKLRFLNTSIGNVYLSFTPENAHRAVASSPWFTRGWTFQEGYVARRRLYFTESGILFVCNTAEEHEELWRHHGPAISILEGTLNSRALKVRNDGLEGIMRLLEQYMRRQLSYENDVLNAILGVLNYHHTRNPSIGTICGLPYQTSVAGPKIVCVNWTHSRPATRRLGYPSWSPFGWIGPVNFSPIEDQFHPSKEDAASFSGHVRDGCADWNHIETSQYLQITVHIHHLPIVNISRSDYPIPVNWLSEHTQTKTMLALPVGGMKLNYDDPNFYTDILWDQAPPDHYDSNWVTCAVLHYNRLESHPLMILQDHGTHYERIGLAMPCGSRSMTTIKAAGLDELASTTNGIPTLRRREGTNSYVLPISRDEEDFTWLQFAKTVTITLG</sequence>
<comment type="caution">
    <text evidence="2">The sequence shown here is derived from an EMBL/GenBank/DDBJ whole genome shotgun (WGS) entry which is preliminary data.</text>
</comment>
<feature type="domain" description="Heterokaryon incompatibility" evidence="1">
    <location>
        <begin position="14"/>
        <end position="149"/>
    </location>
</feature>
<dbReference type="Proteomes" id="UP000292402">
    <property type="component" value="Unassembled WGS sequence"/>
</dbReference>
<dbReference type="AlphaFoldDB" id="A0A4Q4MRJ5"/>
<dbReference type="PANTHER" id="PTHR33112">
    <property type="entry name" value="DOMAIN PROTEIN, PUTATIVE-RELATED"/>
    <property type="match status" value="1"/>
</dbReference>
<dbReference type="PANTHER" id="PTHR33112:SF1">
    <property type="entry name" value="HETEROKARYON INCOMPATIBILITY DOMAIN-CONTAINING PROTEIN"/>
    <property type="match status" value="1"/>
</dbReference>